<accession>A0A410V450</accession>
<gene>
    <name evidence="1" type="ORF">GCM10010987_72230</name>
    <name evidence="2" type="ORF">XH86_12525</name>
</gene>
<keyword evidence="3" id="KW-1185">Reference proteome</keyword>
<evidence type="ECO:0000313" key="2">
    <source>
        <dbReference type="EMBL" id="QOZ59465.1"/>
    </source>
</evidence>
<organism evidence="1 4">
    <name type="scientific">Bradyrhizobium guangdongense</name>
    <dbReference type="NCBI Taxonomy" id="1325090"/>
    <lineage>
        <taxon>Bacteria</taxon>
        <taxon>Pseudomonadati</taxon>
        <taxon>Pseudomonadota</taxon>
        <taxon>Alphaproteobacteria</taxon>
        <taxon>Hyphomicrobiales</taxon>
        <taxon>Nitrobacteraceae</taxon>
        <taxon>Bradyrhizobium</taxon>
    </lineage>
</organism>
<proteinExistence type="predicted"/>
<dbReference type="Proteomes" id="UP000625079">
    <property type="component" value="Unassembled WGS sequence"/>
</dbReference>
<evidence type="ECO:0000313" key="1">
    <source>
        <dbReference type="EMBL" id="GGI33004.1"/>
    </source>
</evidence>
<reference evidence="2 3" key="2">
    <citation type="submission" date="2018-06" db="EMBL/GenBank/DDBJ databases">
        <title>Comparative genomics of rhizobia nodulating Arachis hypogaea in China.</title>
        <authorList>
            <person name="Li Y."/>
        </authorList>
    </citation>
    <scope>NUCLEOTIDE SEQUENCE [LARGE SCALE GENOMIC DNA]</scope>
    <source>
        <strain evidence="2 3">CCBAU 51658</strain>
    </source>
</reference>
<dbReference type="Proteomes" id="UP000593880">
    <property type="component" value="Chromosome"/>
</dbReference>
<reference evidence="1" key="3">
    <citation type="submission" date="2022-12" db="EMBL/GenBank/DDBJ databases">
        <authorList>
            <person name="Sun Q."/>
            <person name="Zhou Y."/>
        </authorList>
    </citation>
    <scope>NUCLEOTIDE SEQUENCE</scope>
    <source>
        <strain evidence="1">CGMCC 1.15034</strain>
    </source>
</reference>
<dbReference type="OrthoDB" id="8254822at2"/>
<name>A0A410V450_9BRAD</name>
<protein>
    <submittedName>
        <fullName evidence="1">Uncharacterized protein</fullName>
    </submittedName>
</protein>
<reference evidence="1" key="1">
    <citation type="journal article" date="2014" name="Int. J. Syst. Evol. Microbiol.">
        <title>Complete genome sequence of Corynebacterium casei LMG S-19264T (=DSM 44701T), isolated from a smear-ripened cheese.</title>
        <authorList>
            <consortium name="US DOE Joint Genome Institute (JGI-PGF)"/>
            <person name="Walter F."/>
            <person name="Albersmeier A."/>
            <person name="Kalinowski J."/>
            <person name="Ruckert C."/>
        </authorList>
    </citation>
    <scope>NUCLEOTIDE SEQUENCE</scope>
    <source>
        <strain evidence="1">CGMCC 1.15034</strain>
    </source>
</reference>
<dbReference type="RefSeq" id="WP_128965083.1">
    <property type="nucleotide sequence ID" value="NZ_BMHC01000027.1"/>
</dbReference>
<evidence type="ECO:0000313" key="4">
    <source>
        <dbReference type="Proteomes" id="UP000625079"/>
    </source>
</evidence>
<dbReference type="AlphaFoldDB" id="A0A410V450"/>
<dbReference type="EMBL" id="CP030057">
    <property type="protein sequence ID" value="QOZ59465.1"/>
    <property type="molecule type" value="Genomic_DNA"/>
</dbReference>
<evidence type="ECO:0000313" key="3">
    <source>
        <dbReference type="Proteomes" id="UP000593880"/>
    </source>
</evidence>
<dbReference type="EMBL" id="BMHC01000027">
    <property type="protein sequence ID" value="GGI33004.1"/>
    <property type="molecule type" value="Genomic_DNA"/>
</dbReference>
<sequence length="76" mass="8271">MSNVMEQIVAGYVKTKDRRALAELLAHRRKLLSRLEAVSGIDPASSVQAVQDDLAIIEAGIEELKPPAGTLPENEF</sequence>